<dbReference type="SUPFAM" id="SSF53756">
    <property type="entry name" value="UDP-Glycosyltransferase/glycogen phosphorylase"/>
    <property type="match status" value="1"/>
</dbReference>
<dbReference type="Pfam" id="PF00201">
    <property type="entry name" value="UDPGT"/>
    <property type="match status" value="1"/>
</dbReference>
<organism evidence="5">
    <name type="scientific">Polyphagotarsonemus latus</name>
    <dbReference type="NCBI Taxonomy" id="1204166"/>
    <lineage>
        <taxon>Eukaryota</taxon>
        <taxon>Metazoa</taxon>
        <taxon>Ecdysozoa</taxon>
        <taxon>Arthropoda</taxon>
        <taxon>Chelicerata</taxon>
        <taxon>Arachnida</taxon>
        <taxon>Acari</taxon>
        <taxon>Acariformes</taxon>
        <taxon>Trombidiformes</taxon>
        <taxon>Prostigmata</taxon>
        <taxon>Eleutherengona</taxon>
        <taxon>Heterostigmata</taxon>
        <taxon>Tarsonemoidea</taxon>
        <taxon>Tarsonemidae</taxon>
        <taxon>Polyphagotarsonemus</taxon>
    </lineage>
</organism>
<keyword evidence="3" id="KW-0808">Transferase</keyword>
<dbReference type="CDD" id="cd03784">
    <property type="entry name" value="GT1_Gtf-like"/>
    <property type="match status" value="1"/>
</dbReference>
<proteinExistence type="evidence at transcript level"/>
<dbReference type="InterPro" id="IPR050271">
    <property type="entry name" value="UDP-glycosyltransferase"/>
</dbReference>
<accession>A0AAN0N7M6</accession>
<protein>
    <submittedName>
        <fullName evidence="5">UDP-glycosyltransferase</fullName>
    </submittedName>
</protein>
<keyword evidence="4" id="KW-0472">Membrane</keyword>
<dbReference type="PANTHER" id="PTHR48043">
    <property type="entry name" value="EG:EG0003.4 PROTEIN-RELATED"/>
    <property type="match status" value="1"/>
</dbReference>
<evidence type="ECO:0000256" key="1">
    <source>
        <dbReference type="ARBA" id="ARBA00009995"/>
    </source>
</evidence>
<dbReference type="PANTHER" id="PTHR48043:SF145">
    <property type="entry name" value="FI06409P-RELATED"/>
    <property type="match status" value="1"/>
</dbReference>
<comment type="similarity">
    <text evidence="1">Belongs to the UDP-glycosyltransferase family.</text>
</comment>
<dbReference type="AlphaFoldDB" id="A0AAN0N7M6"/>
<dbReference type="InterPro" id="IPR002213">
    <property type="entry name" value="UDP_glucos_trans"/>
</dbReference>
<dbReference type="EMBL" id="PP145347">
    <property type="protein sequence ID" value="WRV65894.1"/>
    <property type="molecule type" value="mRNA"/>
</dbReference>
<name>A0AAN0N7M6_9ACAR</name>
<reference evidence="5" key="1">
    <citation type="submission" date="2024-01" db="EMBL/GenBank/DDBJ databases">
        <title>Genome insights into chemosensory and detoxification machineries of broad mite, Polyphagotarsonemus latus (Tarsonemidae: Acari).</title>
        <authorList>
            <person name="Muthugoundar M."/>
            <person name="P J A."/>
            <person name="Augustine N."/>
        </authorList>
    </citation>
    <scope>NUCLEOTIDE SEQUENCE</scope>
</reference>
<sequence length="436" mass="50801">MSEKKKILFYTYLSIGHLNVCSSIASILLDKYHDEIEINFLVDEIWAKKLSIIDSRFKFNIYEASKKNEEDLITKTIKKLEDSLNLPYFDRTIEIYKTFYEKPDDLVFTDEQISKIINELKPDYILCDLISQMPSVIGSKIPHSFIISCNPLVLDIEDFPSMGLFVNTDEKEKIKSMKQNLENAIKGPKEKYESIFDIMNVKYNKKYPMFSPRSDYLSIYCYPKELDYYDDEIKKKYKLLQIDSALVKSRIPAPFELPEKFVKLPGKIIYVSLGSLFSCYYEKLQKLINVLAKLPYKYIVSKGPNGDKIKFPDNRFIGENFINQLAVLQVVDMMVSHGGNNTFTECFYFGVPAIILPVMADQINNAKRIEETGFGYHINLVSYTEEELKNKINKVLLDDSLTEKMKKISERIKYENKLEKVAVEFYNSIKNIKKNI</sequence>
<feature type="transmembrane region" description="Helical" evidence="4">
    <location>
        <begin position="7"/>
        <end position="29"/>
    </location>
</feature>
<evidence type="ECO:0000313" key="5">
    <source>
        <dbReference type="EMBL" id="WRV65894.1"/>
    </source>
</evidence>
<keyword evidence="4" id="KW-0812">Transmembrane</keyword>
<keyword evidence="4" id="KW-1133">Transmembrane helix</keyword>
<evidence type="ECO:0000256" key="4">
    <source>
        <dbReference type="SAM" id="Phobius"/>
    </source>
</evidence>
<dbReference type="Gene3D" id="3.40.50.2000">
    <property type="entry name" value="Glycogen Phosphorylase B"/>
    <property type="match status" value="2"/>
</dbReference>
<evidence type="ECO:0000256" key="3">
    <source>
        <dbReference type="ARBA" id="ARBA00022679"/>
    </source>
</evidence>
<evidence type="ECO:0000256" key="2">
    <source>
        <dbReference type="ARBA" id="ARBA00022676"/>
    </source>
</evidence>
<dbReference type="GO" id="GO:0008194">
    <property type="term" value="F:UDP-glycosyltransferase activity"/>
    <property type="evidence" value="ECO:0007669"/>
    <property type="project" value="InterPro"/>
</dbReference>
<gene>
    <name evidence="5" type="primary">UGT</name>
</gene>
<keyword evidence="2" id="KW-0328">Glycosyltransferase</keyword>